<accession>A0ACB9WYD9</accession>
<feature type="non-terminal residue" evidence="1">
    <location>
        <position position="1"/>
    </location>
</feature>
<comment type="caution">
    <text evidence="1">The sequence shown here is derived from an EMBL/GenBank/DDBJ whole genome shotgun (WGS) entry which is preliminary data.</text>
</comment>
<evidence type="ECO:0000313" key="2">
    <source>
        <dbReference type="Proteomes" id="UP001057452"/>
    </source>
</evidence>
<dbReference type="Proteomes" id="UP001057452">
    <property type="component" value="Chromosome 11"/>
</dbReference>
<protein>
    <submittedName>
        <fullName evidence="1">Uncharacterized protein</fullName>
    </submittedName>
</protein>
<gene>
    <name evidence="1" type="ORF">KUCAC02_011705</name>
</gene>
<sequence length="99" mass="11148">FQKLPGVCVCEHRQAQQWFPLSLIAVFTAMSPCRAFSPTPLLPRQQLLSHVCVNVSRRSSSSSDQKRTAPLLLPRQALTVALQRCRAAYSSYFPSARMR</sequence>
<feature type="non-terminal residue" evidence="1">
    <location>
        <position position="99"/>
    </location>
</feature>
<organism evidence="1 2">
    <name type="scientific">Chaenocephalus aceratus</name>
    <name type="common">Blackfin icefish</name>
    <name type="synonym">Chaenichthys aceratus</name>
    <dbReference type="NCBI Taxonomy" id="36190"/>
    <lineage>
        <taxon>Eukaryota</taxon>
        <taxon>Metazoa</taxon>
        <taxon>Chordata</taxon>
        <taxon>Craniata</taxon>
        <taxon>Vertebrata</taxon>
        <taxon>Euteleostomi</taxon>
        <taxon>Actinopterygii</taxon>
        <taxon>Neopterygii</taxon>
        <taxon>Teleostei</taxon>
        <taxon>Neoteleostei</taxon>
        <taxon>Acanthomorphata</taxon>
        <taxon>Eupercaria</taxon>
        <taxon>Perciformes</taxon>
        <taxon>Notothenioidei</taxon>
        <taxon>Channichthyidae</taxon>
        <taxon>Chaenocephalus</taxon>
    </lineage>
</organism>
<dbReference type="EMBL" id="CM043795">
    <property type="protein sequence ID" value="KAI4818362.1"/>
    <property type="molecule type" value="Genomic_DNA"/>
</dbReference>
<reference evidence="1" key="1">
    <citation type="submission" date="2022-05" db="EMBL/GenBank/DDBJ databases">
        <title>Chromosome-level genome of Chaenocephalus aceratus.</title>
        <authorList>
            <person name="Park H."/>
        </authorList>
    </citation>
    <scope>NUCLEOTIDE SEQUENCE</scope>
    <source>
        <strain evidence="1">KU_202001</strain>
    </source>
</reference>
<name>A0ACB9WYD9_CHAAC</name>
<evidence type="ECO:0000313" key="1">
    <source>
        <dbReference type="EMBL" id="KAI4818362.1"/>
    </source>
</evidence>
<proteinExistence type="predicted"/>
<keyword evidence="2" id="KW-1185">Reference proteome</keyword>